<dbReference type="EMBL" id="JBHSWG010000001">
    <property type="protein sequence ID" value="MFC6759705.1"/>
    <property type="molecule type" value="Genomic_DNA"/>
</dbReference>
<feature type="domain" description="Putative zinc ribbon" evidence="2">
    <location>
        <begin position="6"/>
        <end position="84"/>
    </location>
</feature>
<evidence type="ECO:0000313" key="3">
    <source>
        <dbReference type="EMBL" id="MFC6759705.1"/>
    </source>
</evidence>
<keyword evidence="4" id="KW-1185">Reference proteome</keyword>
<evidence type="ECO:0000256" key="1">
    <source>
        <dbReference type="SAM" id="MobiDB-lite"/>
    </source>
</evidence>
<accession>A0ABW2B1Z3</accession>
<evidence type="ECO:0000313" key="4">
    <source>
        <dbReference type="Proteomes" id="UP001596353"/>
    </source>
</evidence>
<proteinExistence type="predicted"/>
<name>A0ABW2B1Z3_9RHOB</name>
<evidence type="ECO:0000259" key="2">
    <source>
        <dbReference type="Pfam" id="PF12674"/>
    </source>
</evidence>
<gene>
    <name evidence="3" type="ORF">ACFQFQ_09720</name>
</gene>
<reference evidence="4" key="1">
    <citation type="journal article" date="2019" name="Int. J. Syst. Evol. Microbiol.">
        <title>The Global Catalogue of Microorganisms (GCM) 10K type strain sequencing project: providing services to taxonomists for standard genome sequencing and annotation.</title>
        <authorList>
            <consortium name="The Broad Institute Genomics Platform"/>
            <consortium name="The Broad Institute Genome Sequencing Center for Infectious Disease"/>
            <person name="Wu L."/>
            <person name="Ma J."/>
        </authorList>
    </citation>
    <scope>NUCLEOTIDE SEQUENCE [LARGE SCALE GENOMIC DNA]</scope>
    <source>
        <strain evidence="4">CCUG 66188</strain>
    </source>
</reference>
<sequence length="86" mass="9405">MATSSCQSCGMPLSKDPQGGGTEADGSLSTTYCSICYAEGAFRHPDVTVTEFQQHCVEALMRSGMPKIMAWLFTRGIPRLERWKGV</sequence>
<protein>
    <submittedName>
        <fullName evidence="3">Zinc ribbon domain-containing protein</fullName>
    </submittedName>
</protein>
<comment type="caution">
    <text evidence="3">The sequence shown here is derived from an EMBL/GenBank/DDBJ whole genome shotgun (WGS) entry which is preliminary data.</text>
</comment>
<organism evidence="3 4">
    <name type="scientific">Sulfitobacter porphyrae</name>
    <dbReference type="NCBI Taxonomy" id="1246864"/>
    <lineage>
        <taxon>Bacteria</taxon>
        <taxon>Pseudomonadati</taxon>
        <taxon>Pseudomonadota</taxon>
        <taxon>Alphaproteobacteria</taxon>
        <taxon>Rhodobacterales</taxon>
        <taxon>Roseobacteraceae</taxon>
        <taxon>Sulfitobacter</taxon>
    </lineage>
</organism>
<dbReference type="Pfam" id="PF12674">
    <property type="entry name" value="Zn_ribbon_2"/>
    <property type="match status" value="1"/>
</dbReference>
<dbReference type="Proteomes" id="UP001596353">
    <property type="component" value="Unassembled WGS sequence"/>
</dbReference>
<dbReference type="InterPro" id="IPR025868">
    <property type="entry name" value="Zn_ribbon_dom_put"/>
</dbReference>
<feature type="region of interest" description="Disordered" evidence="1">
    <location>
        <begin position="1"/>
        <end position="26"/>
    </location>
</feature>